<dbReference type="EMBL" id="JAYGHT010000018">
    <property type="protein sequence ID" value="MEA5518934.1"/>
    <property type="molecule type" value="Genomic_DNA"/>
</dbReference>
<dbReference type="InterPro" id="IPR035093">
    <property type="entry name" value="RelE/ParE_toxin_dom_sf"/>
</dbReference>
<reference evidence="8 9" key="1">
    <citation type="submission" date="2023-12" db="EMBL/GenBank/DDBJ databases">
        <title>Baltic Sea Cyanobacteria.</title>
        <authorList>
            <person name="Delbaje E."/>
            <person name="Fewer D.P."/>
            <person name="Shishido T.K."/>
        </authorList>
    </citation>
    <scope>NUCLEOTIDE SEQUENCE [LARGE SCALE GENOMIC DNA]</scope>
    <source>
        <strain evidence="8 9">CCNP 1315</strain>
    </source>
</reference>
<gene>
    <name evidence="8" type="ORF">VB854_08235</name>
</gene>
<keyword evidence="5" id="KW-0378">Hydrolase</keyword>
<keyword evidence="2" id="KW-1277">Toxin-antitoxin system</keyword>
<comment type="caution">
    <text evidence="8">The sequence shown here is derived from an EMBL/GenBank/DDBJ whole genome shotgun (WGS) entry which is preliminary data.</text>
</comment>
<evidence type="ECO:0000256" key="5">
    <source>
        <dbReference type="ARBA" id="ARBA00022801"/>
    </source>
</evidence>
<proteinExistence type="inferred from homology"/>
<evidence type="ECO:0000256" key="1">
    <source>
        <dbReference type="ARBA" id="ARBA00008172"/>
    </source>
</evidence>
<evidence type="ECO:0000313" key="8">
    <source>
        <dbReference type="EMBL" id="MEA5518934.1"/>
    </source>
</evidence>
<keyword evidence="3" id="KW-0540">Nuclease</keyword>
<dbReference type="PANTHER" id="PTHR38039">
    <property type="entry name" value="TOXIN YOEB"/>
    <property type="match status" value="1"/>
</dbReference>
<dbReference type="SUPFAM" id="SSF143011">
    <property type="entry name" value="RelE-like"/>
    <property type="match status" value="1"/>
</dbReference>
<dbReference type="Gene3D" id="3.30.2310.20">
    <property type="entry name" value="RelE-like"/>
    <property type="match status" value="1"/>
</dbReference>
<dbReference type="Proteomes" id="UP001301728">
    <property type="component" value="Unassembled WGS sequence"/>
</dbReference>
<dbReference type="InterPro" id="IPR009614">
    <property type="entry name" value="YoeB_toxin"/>
</dbReference>
<protein>
    <recommendedName>
        <fullName evidence="7">Endoribonuclease YoeB</fullName>
    </recommendedName>
    <alternativeName>
        <fullName evidence="6">Putative mRNA interferase YoeB</fullName>
    </alternativeName>
</protein>
<dbReference type="PANTHER" id="PTHR38039:SF1">
    <property type="entry name" value="TOXIN YOEB"/>
    <property type="match status" value="1"/>
</dbReference>
<organism evidence="8 9">
    <name type="scientific">Limnoraphis robusta CCNP1315</name>
    <dbReference type="NCBI Taxonomy" id="3110306"/>
    <lineage>
        <taxon>Bacteria</taxon>
        <taxon>Bacillati</taxon>
        <taxon>Cyanobacteriota</taxon>
        <taxon>Cyanophyceae</taxon>
        <taxon>Oscillatoriophycideae</taxon>
        <taxon>Oscillatoriales</taxon>
        <taxon>Sirenicapillariaceae</taxon>
        <taxon>Limnoraphis</taxon>
    </lineage>
</organism>
<keyword evidence="9" id="KW-1185">Reference proteome</keyword>
<dbReference type="NCBIfam" id="TIGR02116">
    <property type="entry name" value="toxin_Txe_YoeB"/>
    <property type="match status" value="1"/>
</dbReference>
<evidence type="ECO:0000256" key="2">
    <source>
        <dbReference type="ARBA" id="ARBA00022649"/>
    </source>
</evidence>
<keyword evidence="4" id="KW-0255">Endonuclease</keyword>
<accession>A0ABU5TVK8</accession>
<evidence type="ECO:0000313" key="9">
    <source>
        <dbReference type="Proteomes" id="UP001301728"/>
    </source>
</evidence>
<evidence type="ECO:0000256" key="3">
    <source>
        <dbReference type="ARBA" id="ARBA00022722"/>
    </source>
</evidence>
<dbReference type="Pfam" id="PF06769">
    <property type="entry name" value="YoeB_toxin"/>
    <property type="match status" value="1"/>
</dbReference>
<sequence>MKLIQDIDRSPFEGLGKPESLKYELTGFWSRRINNEHRLVYQVTVEAFLFCILTNINKYGI</sequence>
<name>A0ABU5TVK8_9CYAN</name>
<evidence type="ECO:0000256" key="7">
    <source>
        <dbReference type="ARBA" id="ARBA00050056"/>
    </source>
</evidence>
<evidence type="ECO:0000256" key="6">
    <source>
        <dbReference type="ARBA" id="ARBA00030388"/>
    </source>
</evidence>
<evidence type="ECO:0000256" key="4">
    <source>
        <dbReference type="ARBA" id="ARBA00022759"/>
    </source>
</evidence>
<comment type="similarity">
    <text evidence="1">Belongs to the YoeB family.</text>
</comment>